<evidence type="ECO:0000313" key="4">
    <source>
        <dbReference type="Proteomes" id="UP000631535"/>
    </source>
</evidence>
<dbReference type="PROSITE" id="PS51704">
    <property type="entry name" value="GP_PDE"/>
    <property type="match status" value="1"/>
</dbReference>
<organism evidence="3 4">
    <name type="scientific">Streptomyces daqingensis</name>
    <dbReference type="NCBI Taxonomy" id="1472640"/>
    <lineage>
        <taxon>Bacteria</taxon>
        <taxon>Bacillati</taxon>
        <taxon>Actinomycetota</taxon>
        <taxon>Actinomycetes</taxon>
        <taxon>Kitasatosporales</taxon>
        <taxon>Streptomycetaceae</taxon>
        <taxon>Streptomyces</taxon>
    </lineage>
</organism>
<dbReference type="PANTHER" id="PTHR43805:SF1">
    <property type="entry name" value="GP-PDE DOMAIN-CONTAINING PROTEIN"/>
    <property type="match status" value="1"/>
</dbReference>
<feature type="compositionally biased region" description="Basic residues" evidence="1">
    <location>
        <begin position="32"/>
        <end position="42"/>
    </location>
</feature>
<feature type="region of interest" description="Disordered" evidence="1">
    <location>
        <begin position="1"/>
        <end position="45"/>
    </location>
</feature>
<dbReference type="SUPFAM" id="SSF51695">
    <property type="entry name" value="PLC-like phosphodiesterases"/>
    <property type="match status" value="1"/>
</dbReference>
<protein>
    <submittedName>
        <fullName evidence="3">Glycerophosphoryl diester phosphodiesterase</fullName>
    </submittedName>
</protein>
<gene>
    <name evidence="3" type="ORF">GCM10012287_03590</name>
</gene>
<feature type="domain" description="GP-PDE" evidence="2">
    <location>
        <begin position="51"/>
        <end position="287"/>
    </location>
</feature>
<dbReference type="CDD" id="cd08561">
    <property type="entry name" value="GDPD_cytoplasmic_ScUgpQ2_like"/>
    <property type="match status" value="1"/>
</dbReference>
<dbReference type="InterPro" id="IPR017946">
    <property type="entry name" value="PLC-like_Pdiesterase_TIM-brl"/>
</dbReference>
<evidence type="ECO:0000313" key="3">
    <source>
        <dbReference type="EMBL" id="GGO42510.1"/>
    </source>
</evidence>
<dbReference type="Proteomes" id="UP000631535">
    <property type="component" value="Unassembled WGS sequence"/>
</dbReference>
<dbReference type="Gene3D" id="3.20.20.190">
    <property type="entry name" value="Phosphatidylinositol (PI) phosphodiesterase"/>
    <property type="match status" value="1"/>
</dbReference>
<accession>A0ABQ2LSD8</accession>
<evidence type="ECO:0000256" key="1">
    <source>
        <dbReference type="SAM" id="MobiDB-lite"/>
    </source>
</evidence>
<keyword evidence="4" id="KW-1185">Reference proteome</keyword>
<comment type="caution">
    <text evidence="3">The sequence shown here is derived from an EMBL/GenBank/DDBJ whole genome shotgun (WGS) entry which is preliminary data.</text>
</comment>
<proteinExistence type="predicted"/>
<sequence>MPGAPRSRDGTAPRDTAAVMSAEHPAAPGPPHRARPARRAPRHPFLDHPAPLAFAHRGGAAEGLENTFSAFEHAVRLGYRYLETDVHATADGQLVAFHDATLERVTDARGVIGELTWSEVRQARIGGSEPLPLMRDLLRAFPSARWNIDVKAEAALLPLLELLAEQEAWARVCVGSFEEARVARAQDLAGPRLATSLGTRGVIRLRLRSYGLLPAWAVRRSAVCVQVPERHRSGVPVVDRAFVRATHARRMQVHVWTVNERDSMEELLDLGVDGIVTDHIETLREVLIERNAWLPGSSH</sequence>
<name>A0ABQ2LSD8_9ACTN</name>
<dbReference type="EMBL" id="BMMP01000001">
    <property type="protein sequence ID" value="GGO42510.1"/>
    <property type="molecule type" value="Genomic_DNA"/>
</dbReference>
<evidence type="ECO:0000259" key="2">
    <source>
        <dbReference type="PROSITE" id="PS51704"/>
    </source>
</evidence>
<dbReference type="Pfam" id="PF03009">
    <property type="entry name" value="GDPD"/>
    <property type="match status" value="1"/>
</dbReference>
<dbReference type="PANTHER" id="PTHR43805">
    <property type="entry name" value="GLYCEROPHOSPHORYL DIESTER PHOSPHODIESTERASE"/>
    <property type="match status" value="1"/>
</dbReference>
<dbReference type="InterPro" id="IPR030395">
    <property type="entry name" value="GP_PDE_dom"/>
</dbReference>
<reference evidence="4" key="1">
    <citation type="journal article" date="2019" name="Int. J. Syst. Evol. Microbiol.">
        <title>The Global Catalogue of Microorganisms (GCM) 10K type strain sequencing project: providing services to taxonomists for standard genome sequencing and annotation.</title>
        <authorList>
            <consortium name="The Broad Institute Genomics Platform"/>
            <consortium name="The Broad Institute Genome Sequencing Center for Infectious Disease"/>
            <person name="Wu L."/>
            <person name="Ma J."/>
        </authorList>
    </citation>
    <scope>NUCLEOTIDE SEQUENCE [LARGE SCALE GENOMIC DNA]</scope>
    <source>
        <strain evidence="4">CGMCC 4.7178</strain>
    </source>
</reference>
<feature type="compositionally biased region" description="Basic and acidic residues" evidence="1">
    <location>
        <begin position="1"/>
        <end position="12"/>
    </location>
</feature>